<evidence type="ECO:0000259" key="3">
    <source>
        <dbReference type="SMART" id="SM00909"/>
    </source>
</evidence>
<proteinExistence type="predicted"/>
<feature type="signal peptide" evidence="2">
    <location>
        <begin position="1"/>
        <end position="21"/>
    </location>
</feature>
<evidence type="ECO:0000256" key="2">
    <source>
        <dbReference type="SAM" id="SignalP"/>
    </source>
</evidence>
<dbReference type="AlphaFoldDB" id="A0A4R2PCP2"/>
<comment type="caution">
    <text evidence="4">The sequence shown here is derived from an EMBL/GenBank/DDBJ whole genome shotgun (WGS) entry which is preliminary data.</text>
</comment>
<gene>
    <name evidence="4" type="ORF">EV207_101120</name>
</gene>
<feature type="region of interest" description="Disordered" evidence="1">
    <location>
        <begin position="29"/>
        <end position="65"/>
    </location>
</feature>
<reference evidence="4 5" key="1">
    <citation type="submission" date="2019-03" db="EMBL/GenBank/DDBJ databases">
        <title>Genomic Encyclopedia of Type Strains, Phase IV (KMG-IV): sequencing the most valuable type-strain genomes for metagenomic binning, comparative biology and taxonomic classification.</title>
        <authorList>
            <person name="Goeker M."/>
        </authorList>
    </citation>
    <scope>NUCLEOTIDE SEQUENCE [LARGE SCALE GENOMIC DNA]</scope>
    <source>
        <strain evidence="4 5">DSM 19377</strain>
    </source>
</reference>
<dbReference type="EMBL" id="SLXK01000001">
    <property type="protein sequence ID" value="TCP32144.1"/>
    <property type="molecule type" value="Genomic_DNA"/>
</dbReference>
<accession>A0A4R2PCP2</accession>
<dbReference type="InterPro" id="IPR019606">
    <property type="entry name" value="GerMN"/>
</dbReference>
<evidence type="ECO:0000313" key="4">
    <source>
        <dbReference type="EMBL" id="TCP32144.1"/>
    </source>
</evidence>
<dbReference type="Pfam" id="PF10646">
    <property type="entry name" value="Germane"/>
    <property type="match status" value="2"/>
</dbReference>
<sequence>MRVSVKTAMFATMLVVPLVLSGCGFDKGSSGSVKPGPDKKVDYVKGDKSKKADEQDKKASEADAKKGERSATLYLLDANGRISPQVVQLPQTKSVAKQSLKYLIKDGPVSDILPNGFQAVIPSGTTIHGVNLDNGTLVANFSKDFLDYKADQEKDILEAITWTLTQFDNIKRVQIQIDGKNKKVMPVGKTPIGKGLSRSDGINTELGNVVDVAASDNITVYYLSEHDDISYYVPVTTRVNSNKNNVAQAVNALLNGPSGKGLSSPFGTGVALKDDPVVKDGVVTLNFNKALLTNEKDKTISSEAINCLALTLTGQNNIKKVAIEVDGSTKVMKETGEPLTEPVSRPTVNKTGV</sequence>
<evidence type="ECO:0000313" key="5">
    <source>
        <dbReference type="Proteomes" id="UP000295416"/>
    </source>
</evidence>
<organism evidence="4 5">
    <name type="scientific">Scopulibacillus darangshiensis</name>
    <dbReference type="NCBI Taxonomy" id="442528"/>
    <lineage>
        <taxon>Bacteria</taxon>
        <taxon>Bacillati</taxon>
        <taxon>Bacillota</taxon>
        <taxon>Bacilli</taxon>
        <taxon>Bacillales</taxon>
        <taxon>Sporolactobacillaceae</taxon>
        <taxon>Scopulibacillus</taxon>
    </lineage>
</organism>
<dbReference type="SMART" id="SM00909">
    <property type="entry name" value="Germane"/>
    <property type="match status" value="2"/>
</dbReference>
<dbReference type="RefSeq" id="WP_132742661.1">
    <property type="nucleotide sequence ID" value="NZ_SLXK01000001.1"/>
</dbReference>
<dbReference type="PROSITE" id="PS51257">
    <property type="entry name" value="PROKAR_LIPOPROTEIN"/>
    <property type="match status" value="1"/>
</dbReference>
<keyword evidence="5" id="KW-1185">Reference proteome</keyword>
<feature type="domain" description="GerMN" evidence="3">
    <location>
        <begin position="246"/>
        <end position="334"/>
    </location>
</feature>
<keyword evidence="2" id="KW-0732">Signal</keyword>
<feature type="region of interest" description="Disordered" evidence="1">
    <location>
        <begin position="334"/>
        <end position="353"/>
    </location>
</feature>
<evidence type="ECO:0000256" key="1">
    <source>
        <dbReference type="SAM" id="MobiDB-lite"/>
    </source>
</evidence>
<feature type="domain" description="GerMN" evidence="3">
    <location>
        <begin position="96"/>
        <end position="186"/>
    </location>
</feature>
<feature type="compositionally biased region" description="Basic and acidic residues" evidence="1">
    <location>
        <begin position="36"/>
        <end position="65"/>
    </location>
</feature>
<name>A0A4R2PCP2_9BACL</name>
<dbReference type="Proteomes" id="UP000295416">
    <property type="component" value="Unassembled WGS sequence"/>
</dbReference>
<dbReference type="OrthoDB" id="1715058at2"/>
<protein>
    <submittedName>
        <fullName evidence="4">Germination protein M</fullName>
    </submittedName>
</protein>
<feature type="chain" id="PRO_5038907455" evidence="2">
    <location>
        <begin position="22"/>
        <end position="353"/>
    </location>
</feature>